<evidence type="ECO:0000313" key="3">
    <source>
        <dbReference type="EMBL" id="TQL48974.1"/>
    </source>
</evidence>
<feature type="transmembrane region" description="Helical" evidence="2">
    <location>
        <begin position="12"/>
        <end position="34"/>
    </location>
</feature>
<reference evidence="3 4" key="1">
    <citation type="submission" date="2019-06" db="EMBL/GenBank/DDBJ databases">
        <title>Sequencing the genomes of 1000 actinobacteria strains.</title>
        <authorList>
            <person name="Klenk H.-P."/>
        </authorList>
    </citation>
    <scope>NUCLEOTIDE SEQUENCE [LARGE SCALE GENOMIC DNA]</scope>
    <source>
        <strain evidence="3 4">DSM 12335</strain>
    </source>
</reference>
<dbReference type="Proteomes" id="UP000319516">
    <property type="component" value="Unassembled WGS sequence"/>
</dbReference>
<sequence length="253" mass="26195">MRVQRSGAERVTGRTGLGFLLVLGLVVAFGWYAWPVGAQQAGDRDQGSSASPGLVAGSAVGQGHTPANDDAGPTISSGADVPAGADERASTQTSEGPPEARPGEDGSQPAPETLEEPVVTDAVEAGLTAQEMALSSPSTGGQAPAAEGDSSVTGAYLQSLMAQEEEFAAEGWRQVGAARVVDTEVLESDVDSSPPRMVVRACVDSSGVKVLDVNGKDLRNEGTPERSWHIFTLEWVDEAWLVAGETFDTDPKC</sequence>
<feature type="region of interest" description="Disordered" evidence="1">
    <location>
        <begin position="40"/>
        <end position="115"/>
    </location>
</feature>
<protein>
    <submittedName>
        <fullName evidence="3">Uncharacterized protein</fullName>
    </submittedName>
</protein>
<accession>A0A542YLZ0</accession>
<dbReference type="AlphaFoldDB" id="A0A542YLZ0"/>
<organism evidence="3 4">
    <name type="scientific">Ornithinicoccus hortensis</name>
    <dbReference type="NCBI Taxonomy" id="82346"/>
    <lineage>
        <taxon>Bacteria</taxon>
        <taxon>Bacillati</taxon>
        <taxon>Actinomycetota</taxon>
        <taxon>Actinomycetes</taxon>
        <taxon>Micrococcales</taxon>
        <taxon>Intrasporangiaceae</taxon>
        <taxon>Ornithinicoccus</taxon>
    </lineage>
</organism>
<name>A0A542YLZ0_9MICO</name>
<proteinExistence type="predicted"/>
<dbReference type="EMBL" id="VFOP01000001">
    <property type="protein sequence ID" value="TQL48974.1"/>
    <property type="molecule type" value="Genomic_DNA"/>
</dbReference>
<keyword evidence="2" id="KW-1133">Transmembrane helix</keyword>
<gene>
    <name evidence="3" type="ORF">FB467_0037</name>
</gene>
<evidence type="ECO:0000256" key="1">
    <source>
        <dbReference type="SAM" id="MobiDB-lite"/>
    </source>
</evidence>
<evidence type="ECO:0000256" key="2">
    <source>
        <dbReference type="SAM" id="Phobius"/>
    </source>
</evidence>
<keyword evidence="2" id="KW-0812">Transmembrane</keyword>
<keyword evidence="2" id="KW-0472">Membrane</keyword>
<keyword evidence="4" id="KW-1185">Reference proteome</keyword>
<comment type="caution">
    <text evidence="3">The sequence shown here is derived from an EMBL/GenBank/DDBJ whole genome shotgun (WGS) entry which is preliminary data.</text>
</comment>
<evidence type="ECO:0000313" key="4">
    <source>
        <dbReference type="Proteomes" id="UP000319516"/>
    </source>
</evidence>